<feature type="signal peptide" evidence="12">
    <location>
        <begin position="1"/>
        <end position="25"/>
    </location>
</feature>
<keyword evidence="9" id="KW-0449">Lipoprotein</keyword>
<evidence type="ECO:0000256" key="2">
    <source>
        <dbReference type="ARBA" id="ARBA00007843"/>
    </source>
</evidence>
<comment type="similarity">
    <text evidence="2">Belongs to the fasciclin-like AGP family.</text>
</comment>
<evidence type="ECO:0000256" key="3">
    <source>
        <dbReference type="ARBA" id="ARBA00022475"/>
    </source>
</evidence>
<evidence type="ECO:0000313" key="14">
    <source>
        <dbReference type="EMBL" id="RVW49130.1"/>
    </source>
</evidence>
<dbReference type="EMBL" id="QGNW01000024">
    <property type="protein sequence ID" value="RVX13359.1"/>
    <property type="molecule type" value="Genomic_DNA"/>
</dbReference>
<dbReference type="PANTHER" id="PTHR32382">
    <property type="entry name" value="FASCICLIN-LIKE ARABINOGALACTAN PROTEIN"/>
    <property type="match status" value="1"/>
</dbReference>
<dbReference type="Gene3D" id="2.30.180.10">
    <property type="entry name" value="FAS1 domain"/>
    <property type="match status" value="1"/>
</dbReference>
<dbReference type="SUPFAM" id="SSF82153">
    <property type="entry name" value="FAS1 domain"/>
    <property type="match status" value="1"/>
</dbReference>
<dbReference type="AlphaFoldDB" id="A0A438EN55"/>
<evidence type="ECO:0000256" key="12">
    <source>
        <dbReference type="SAM" id="SignalP"/>
    </source>
</evidence>
<dbReference type="EMBL" id="QGNW01001232">
    <property type="protein sequence ID" value="RVW49130.1"/>
    <property type="molecule type" value="Genomic_DNA"/>
</dbReference>
<comment type="subcellular location">
    <subcellularLocation>
        <location evidence="1">Cell membrane</location>
        <topology evidence="1">Lipid-anchor</topology>
        <topology evidence="1">GPI-anchor</topology>
    </subcellularLocation>
</comment>
<protein>
    <submittedName>
        <fullName evidence="14">Fasciclin-like arabinogalactan protein 14</fullName>
    </submittedName>
</protein>
<name>A0A438EN55_VITVI</name>
<organism evidence="14 16">
    <name type="scientific">Vitis vinifera</name>
    <name type="common">Grape</name>
    <dbReference type="NCBI Taxonomy" id="29760"/>
    <lineage>
        <taxon>Eukaryota</taxon>
        <taxon>Viridiplantae</taxon>
        <taxon>Streptophyta</taxon>
        <taxon>Embryophyta</taxon>
        <taxon>Tracheophyta</taxon>
        <taxon>Spermatophyta</taxon>
        <taxon>Magnoliopsida</taxon>
        <taxon>eudicotyledons</taxon>
        <taxon>Gunneridae</taxon>
        <taxon>Pentapetalae</taxon>
        <taxon>rosids</taxon>
        <taxon>Vitales</taxon>
        <taxon>Vitaceae</taxon>
        <taxon>Viteae</taxon>
        <taxon>Vitis</taxon>
    </lineage>
</organism>
<dbReference type="Proteomes" id="UP000288805">
    <property type="component" value="Unassembled WGS sequence"/>
</dbReference>
<dbReference type="FunFam" id="2.30.180.10:FF:000015">
    <property type="entry name" value="Fasciclin-like arabinogalactan protein 3"/>
    <property type="match status" value="1"/>
</dbReference>
<feature type="region of interest" description="Disordered" evidence="11">
    <location>
        <begin position="176"/>
        <end position="291"/>
    </location>
</feature>
<dbReference type="PANTHER" id="PTHR32382:SF78">
    <property type="entry name" value="MUCIN-1-LIKE"/>
    <property type="match status" value="1"/>
</dbReference>
<evidence type="ECO:0000256" key="8">
    <source>
        <dbReference type="ARBA" id="ARBA00023180"/>
    </source>
</evidence>
<dbReference type="InterPro" id="IPR036378">
    <property type="entry name" value="FAS1_dom_sf"/>
</dbReference>
<evidence type="ECO:0000313" key="15">
    <source>
        <dbReference type="EMBL" id="RVX13359.1"/>
    </source>
</evidence>
<evidence type="ECO:0000256" key="5">
    <source>
        <dbReference type="ARBA" id="ARBA00022729"/>
    </source>
</evidence>
<dbReference type="InterPro" id="IPR000782">
    <property type="entry name" value="FAS1_domain"/>
</dbReference>
<evidence type="ECO:0000256" key="6">
    <source>
        <dbReference type="ARBA" id="ARBA00022974"/>
    </source>
</evidence>
<proteinExistence type="inferred from homology"/>
<evidence type="ECO:0000256" key="1">
    <source>
        <dbReference type="ARBA" id="ARBA00004609"/>
    </source>
</evidence>
<evidence type="ECO:0000256" key="11">
    <source>
        <dbReference type="SAM" id="MobiDB-lite"/>
    </source>
</evidence>
<reference evidence="14 16" key="1">
    <citation type="journal article" date="2018" name="PLoS Genet.">
        <title>Population sequencing reveals clonal diversity and ancestral inbreeding in the grapevine cultivar Chardonnay.</title>
        <authorList>
            <person name="Roach M.J."/>
            <person name="Johnson D.L."/>
            <person name="Bohlmann J."/>
            <person name="van Vuuren H.J."/>
            <person name="Jones S.J."/>
            <person name="Pretorius I.S."/>
            <person name="Schmidt S.A."/>
            <person name="Borneman A.R."/>
        </authorList>
    </citation>
    <scope>NUCLEOTIDE SEQUENCE [LARGE SCALE GENOMIC DNA]</scope>
    <source>
        <strain evidence="16">cv. Chardonnay</strain>
        <strain evidence="14">I10V1</strain>
        <tissue evidence="14">Leaf</tissue>
    </source>
</reference>
<evidence type="ECO:0000256" key="4">
    <source>
        <dbReference type="ARBA" id="ARBA00022622"/>
    </source>
</evidence>
<keyword evidence="4" id="KW-0336">GPI-anchor</keyword>
<dbReference type="PROSITE" id="PS50213">
    <property type="entry name" value="FAS1"/>
    <property type="match status" value="1"/>
</dbReference>
<keyword evidence="8" id="KW-0325">Glycoprotein</keyword>
<sequence>MHLKSSIAPPTFLLLSFLLFSSATAFNITQLLAQYSDFSTFNGYLTDTQLAADINKRQSITILAVDNGGLSPLSGKPKDVIKKVVSLHVVLDYFDVPKLQKLPNNTATLPTLFQASGESTGQQGFLNVTHLSTGGVVFGSAVHGTTLGANLVKSIASQPYNISVLQISTVIIPSGLDNSSTSPSPSPPPRPPPPSSAPAPGPSPSNKSLAPAPTPAKTPSPPPPGKATPPSPPPPVKASPPSPTRPMPSRPPLGPVPAKAPAIPGRPIADGPTPVGSPRGSPPGDDDSSAPATVGIHLAVVIMLVSSLLSFT</sequence>
<dbReference type="GO" id="GO:0098552">
    <property type="term" value="C:side of membrane"/>
    <property type="evidence" value="ECO:0007669"/>
    <property type="project" value="UniProtKB-KW"/>
</dbReference>
<keyword evidence="3" id="KW-1003">Cell membrane</keyword>
<feature type="compositionally biased region" description="Pro residues" evidence="11">
    <location>
        <begin position="184"/>
        <end position="203"/>
    </location>
</feature>
<feature type="chain" id="PRO_5033424029" evidence="12">
    <location>
        <begin position="26"/>
        <end position="312"/>
    </location>
</feature>
<evidence type="ECO:0000259" key="13">
    <source>
        <dbReference type="PROSITE" id="PS50213"/>
    </source>
</evidence>
<keyword evidence="5 12" id="KW-0732">Signal</keyword>
<evidence type="ECO:0000256" key="10">
    <source>
        <dbReference type="ARBA" id="ARBA00024686"/>
    </source>
</evidence>
<comment type="function">
    <text evidence="10">May be a cell surface adhesion protein.</text>
</comment>
<keyword evidence="6" id="KW-0654">Proteoglycan</keyword>
<evidence type="ECO:0000313" key="16">
    <source>
        <dbReference type="Proteomes" id="UP000288805"/>
    </source>
</evidence>
<accession>A0A438EN55</accession>
<keyword evidence="7" id="KW-0472">Membrane</keyword>
<dbReference type="InterPro" id="IPR033254">
    <property type="entry name" value="Plant_FLA"/>
</dbReference>
<feature type="compositionally biased region" description="Pro residues" evidence="11">
    <location>
        <begin position="212"/>
        <end position="255"/>
    </location>
</feature>
<comment type="caution">
    <text evidence="14">The sequence shown here is derived from an EMBL/GenBank/DDBJ whole genome shotgun (WGS) entry which is preliminary data.</text>
</comment>
<gene>
    <name evidence="14" type="primary">FLA14_2</name>
    <name evidence="15" type="synonym">FLA14_1</name>
    <name evidence="15" type="ORF">CK203_021071</name>
    <name evidence="14" type="ORF">CK203_084415</name>
</gene>
<evidence type="ECO:0000256" key="9">
    <source>
        <dbReference type="ARBA" id="ARBA00023288"/>
    </source>
</evidence>
<feature type="domain" description="FAS1" evidence="13">
    <location>
        <begin position="25"/>
        <end position="171"/>
    </location>
</feature>
<dbReference type="PRINTS" id="PR01217">
    <property type="entry name" value="PRICHEXTENSN"/>
</dbReference>
<evidence type="ECO:0000256" key="7">
    <source>
        <dbReference type="ARBA" id="ARBA00023136"/>
    </source>
</evidence>
<dbReference type="GO" id="GO:0005886">
    <property type="term" value="C:plasma membrane"/>
    <property type="evidence" value="ECO:0007669"/>
    <property type="project" value="UniProtKB-SubCell"/>
</dbReference>